<evidence type="ECO:0000256" key="1">
    <source>
        <dbReference type="SAM" id="MobiDB-lite"/>
    </source>
</evidence>
<dbReference type="EMBL" id="VSSQ01079350">
    <property type="protein sequence ID" value="MPN28896.1"/>
    <property type="molecule type" value="Genomic_DNA"/>
</dbReference>
<reference evidence="2" key="1">
    <citation type="submission" date="2019-08" db="EMBL/GenBank/DDBJ databases">
        <authorList>
            <person name="Kucharzyk K."/>
            <person name="Murdoch R.W."/>
            <person name="Higgins S."/>
            <person name="Loffler F."/>
        </authorList>
    </citation>
    <scope>NUCLEOTIDE SEQUENCE</scope>
</reference>
<sequence>MLRRPGIAQPVLRVGRQRGGRVLLHEAGEGGGRFRVFRCLEEVEGGVVAAGFRALIAGHRRLRAGIAAGRRRGLEAAQPAVEVEIEILLPLLGLFQFVAQGFDLAAQAGDFFRLTLDLCRQFELGPGLLVEARLAGDLQVSDLAPGLVVVKQRPGRLAAQEPDQHQQRQAAHDQNSPRPSGAR</sequence>
<name>A0A645GRQ4_9ZZZZ</name>
<proteinExistence type="predicted"/>
<protein>
    <submittedName>
        <fullName evidence="2">Uncharacterized protein</fullName>
    </submittedName>
</protein>
<gene>
    <name evidence="2" type="ORF">SDC9_176341</name>
</gene>
<accession>A0A645GRQ4</accession>
<feature type="region of interest" description="Disordered" evidence="1">
    <location>
        <begin position="154"/>
        <end position="183"/>
    </location>
</feature>
<organism evidence="2">
    <name type="scientific">bioreactor metagenome</name>
    <dbReference type="NCBI Taxonomy" id="1076179"/>
    <lineage>
        <taxon>unclassified sequences</taxon>
        <taxon>metagenomes</taxon>
        <taxon>ecological metagenomes</taxon>
    </lineage>
</organism>
<comment type="caution">
    <text evidence="2">The sequence shown here is derived from an EMBL/GenBank/DDBJ whole genome shotgun (WGS) entry which is preliminary data.</text>
</comment>
<evidence type="ECO:0000313" key="2">
    <source>
        <dbReference type="EMBL" id="MPN28896.1"/>
    </source>
</evidence>
<dbReference type="AlphaFoldDB" id="A0A645GRQ4"/>